<keyword evidence="1" id="KW-0732">Signal</keyword>
<evidence type="ECO:0008006" key="4">
    <source>
        <dbReference type="Google" id="ProtNLM"/>
    </source>
</evidence>
<feature type="chain" id="PRO_5003440573" description="Secreted protein" evidence="1">
    <location>
        <begin position="24"/>
        <end position="63"/>
    </location>
</feature>
<evidence type="ECO:0000313" key="2">
    <source>
        <dbReference type="EMBL" id="CCD52581.1"/>
    </source>
</evidence>
<protein>
    <recommendedName>
        <fullName evidence="4">Secreted protein</fullName>
    </recommendedName>
</protein>
<gene>
    <name evidence="2" type="ORF">BofuT4_uP000280.1</name>
</gene>
<dbReference type="EMBL" id="FQ790344">
    <property type="protein sequence ID" value="CCD52581.1"/>
    <property type="molecule type" value="Genomic_DNA"/>
</dbReference>
<reference evidence="3" key="1">
    <citation type="journal article" date="2011" name="PLoS Genet.">
        <title>Genomic analysis of the necrotrophic fungal pathogens Sclerotinia sclerotiorum and Botrytis cinerea.</title>
        <authorList>
            <person name="Amselem J."/>
            <person name="Cuomo C.A."/>
            <person name="van Kan J.A."/>
            <person name="Viaud M."/>
            <person name="Benito E.P."/>
            <person name="Couloux A."/>
            <person name="Coutinho P.M."/>
            <person name="de Vries R.P."/>
            <person name="Dyer P.S."/>
            <person name="Fillinger S."/>
            <person name="Fournier E."/>
            <person name="Gout L."/>
            <person name="Hahn M."/>
            <person name="Kohn L."/>
            <person name="Lapalu N."/>
            <person name="Plummer K.M."/>
            <person name="Pradier J.M."/>
            <person name="Quevillon E."/>
            <person name="Sharon A."/>
            <person name="Simon A."/>
            <person name="ten Have A."/>
            <person name="Tudzynski B."/>
            <person name="Tudzynski P."/>
            <person name="Wincker P."/>
            <person name="Andrew M."/>
            <person name="Anthouard V."/>
            <person name="Beever R.E."/>
            <person name="Beffa R."/>
            <person name="Benoit I."/>
            <person name="Bouzid O."/>
            <person name="Brault B."/>
            <person name="Chen Z."/>
            <person name="Choquer M."/>
            <person name="Collemare J."/>
            <person name="Cotton P."/>
            <person name="Danchin E.G."/>
            <person name="Da Silva C."/>
            <person name="Gautier A."/>
            <person name="Giraud C."/>
            <person name="Giraud T."/>
            <person name="Gonzalez C."/>
            <person name="Grossetete S."/>
            <person name="Guldener U."/>
            <person name="Henrissat B."/>
            <person name="Howlett B.J."/>
            <person name="Kodira C."/>
            <person name="Kretschmer M."/>
            <person name="Lappartient A."/>
            <person name="Leroch M."/>
            <person name="Levis C."/>
            <person name="Mauceli E."/>
            <person name="Neuveglise C."/>
            <person name="Oeser B."/>
            <person name="Pearson M."/>
            <person name="Poulain J."/>
            <person name="Poussereau N."/>
            <person name="Quesneville H."/>
            <person name="Rascle C."/>
            <person name="Schumacher J."/>
            <person name="Segurens B."/>
            <person name="Sexton A."/>
            <person name="Silva E."/>
            <person name="Sirven C."/>
            <person name="Soanes D.M."/>
            <person name="Talbot N.J."/>
            <person name="Templeton M."/>
            <person name="Yandava C."/>
            <person name="Yarden O."/>
            <person name="Zeng Q."/>
            <person name="Rollins J.A."/>
            <person name="Lebrun M.H."/>
            <person name="Dickman M."/>
        </authorList>
    </citation>
    <scope>NUCLEOTIDE SEQUENCE [LARGE SCALE GENOMIC DNA]</scope>
    <source>
        <strain evidence="3">T4</strain>
    </source>
</reference>
<dbReference type="InParanoid" id="G2YLT3"/>
<dbReference type="HOGENOM" id="CLU_2885529_0_0_1"/>
<sequence length="63" mass="7192">MPRSLEPIAILLVSIITILLSQAIKKSSQTASHTLRNNRIIHPTPPIQHRLPSRYFLHPRCSK</sequence>
<feature type="signal peptide" evidence="1">
    <location>
        <begin position="1"/>
        <end position="23"/>
    </location>
</feature>
<dbReference type="Proteomes" id="UP000008177">
    <property type="component" value="Unplaced contigs"/>
</dbReference>
<dbReference type="AlphaFoldDB" id="G2YLT3"/>
<proteinExistence type="predicted"/>
<evidence type="ECO:0000313" key="3">
    <source>
        <dbReference type="Proteomes" id="UP000008177"/>
    </source>
</evidence>
<name>G2YLT3_BOTF4</name>
<organism evidence="2 3">
    <name type="scientific">Botryotinia fuckeliana (strain T4)</name>
    <name type="common">Noble rot fungus</name>
    <name type="synonym">Botrytis cinerea</name>
    <dbReference type="NCBI Taxonomy" id="999810"/>
    <lineage>
        <taxon>Eukaryota</taxon>
        <taxon>Fungi</taxon>
        <taxon>Dikarya</taxon>
        <taxon>Ascomycota</taxon>
        <taxon>Pezizomycotina</taxon>
        <taxon>Leotiomycetes</taxon>
        <taxon>Helotiales</taxon>
        <taxon>Sclerotiniaceae</taxon>
        <taxon>Botrytis</taxon>
    </lineage>
</organism>
<accession>G2YLT3</accession>
<evidence type="ECO:0000256" key="1">
    <source>
        <dbReference type="SAM" id="SignalP"/>
    </source>
</evidence>